<dbReference type="EMBL" id="NPIC01000004">
    <property type="protein sequence ID" value="RDL36578.1"/>
    <property type="molecule type" value="Genomic_DNA"/>
</dbReference>
<feature type="region of interest" description="Disordered" evidence="1">
    <location>
        <begin position="97"/>
        <end position="157"/>
    </location>
</feature>
<dbReference type="RefSeq" id="XP_031869234.1">
    <property type="nucleotide sequence ID" value="XM_032014553.1"/>
</dbReference>
<dbReference type="AlphaFoldDB" id="A0A370TM28"/>
<feature type="compositionally biased region" description="Polar residues" evidence="1">
    <location>
        <begin position="129"/>
        <end position="140"/>
    </location>
</feature>
<dbReference type="GeneID" id="43598779"/>
<reference evidence="2 3" key="1">
    <citation type="journal article" date="2018" name="IMA Fungus">
        <title>IMA Genome-F 9: Draft genome sequence of Annulohypoxylon stygium, Aspergillus mulundensis, Berkeleyomyces basicola (syn. Thielaviopsis basicola), Ceratocystis smalleyi, two Cercospora beticola strains, Coleophoma cylindrospora, Fusarium fracticaudum, Phialophora cf. hyalina, and Morchella septimelata.</title>
        <authorList>
            <person name="Wingfield B.D."/>
            <person name="Bills G.F."/>
            <person name="Dong Y."/>
            <person name="Huang W."/>
            <person name="Nel W.J."/>
            <person name="Swalarsk-Parry B.S."/>
            <person name="Vaghefi N."/>
            <person name="Wilken P.M."/>
            <person name="An Z."/>
            <person name="de Beer Z.W."/>
            <person name="De Vos L."/>
            <person name="Chen L."/>
            <person name="Duong T.A."/>
            <person name="Gao Y."/>
            <person name="Hammerbacher A."/>
            <person name="Kikkert J.R."/>
            <person name="Li Y."/>
            <person name="Li H."/>
            <person name="Li K."/>
            <person name="Li Q."/>
            <person name="Liu X."/>
            <person name="Ma X."/>
            <person name="Naidoo K."/>
            <person name="Pethybridge S.J."/>
            <person name="Sun J."/>
            <person name="Steenkamp E.T."/>
            <person name="van der Nest M.A."/>
            <person name="van Wyk S."/>
            <person name="Wingfield M.J."/>
            <person name="Xiong C."/>
            <person name="Yue Q."/>
            <person name="Zhang X."/>
        </authorList>
    </citation>
    <scope>NUCLEOTIDE SEQUENCE [LARGE SCALE GENOMIC DNA]</scope>
    <source>
        <strain evidence="2 3">BP 5553</strain>
    </source>
</reference>
<organism evidence="2 3">
    <name type="scientific">Venustampulla echinocandica</name>
    <dbReference type="NCBI Taxonomy" id="2656787"/>
    <lineage>
        <taxon>Eukaryota</taxon>
        <taxon>Fungi</taxon>
        <taxon>Dikarya</taxon>
        <taxon>Ascomycota</taxon>
        <taxon>Pezizomycotina</taxon>
        <taxon>Leotiomycetes</taxon>
        <taxon>Helotiales</taxon>
        <taxon>Pleuroascaceae</taxon>
        <taxon>Venustampulla</taxon>
    </lineage>
</organism>
<accession>A0A370TM28</accession>
<keyword evidence="3" id="KW-1185">Reference proteome</keyword>
<comment type="caution">
    <text evidence="2">The sequence shown here is derived from an EMBL/GenBank/DDBJ whole genome shotgun (WGS) entry which is preliminary data.</text>
</comment>
<protein>
    <submittedName>
        <fullName evidence="2">Uncharacterized protein</fullName>
    </submittedName>
</protein>
<evidence type="ECO:0000313" key="3">
    <source>
        <dbReference type="Proteomes" id="UP000254866"/>
    </source>
</evidence>
<feature type="compositionally biased region" description="Basic and acidic residues" evidence="1">
    <location>
        <begin position="105"/>
        <end position="126"/>
    </location>
</feature>
<evidence type="ECO:0000256" key="1">
    <source>
        <dbReference type="SAM" id="MobiDB-lite"/>
    </source>
</evidence>
<name>A0A370TM28_9HELO</name>
<gene>
    <name evidence="2" type="ORF">BP5553_05930</name>
</gene>
<evidence type="ECO:0000313" key="2">
    <source>
        <dbReference type="EMBL" id="RDL36578.1"/>
    </source>
</evidence>
<dbReference type="Proteomes" id="UP000254866">
    <property type="component" value="Unassembled WGS sequence"/>
</dbReference>
<proteinExistence type="predicted"/>
<sequence>MLARGYDAAAVYNRICQLLQIENSIRNEQNWSGEGHRGTPGKPWAVTAPAATAGHQADMGGQNGGRLPLLVDDEKLGVRDCEDGSGRWNQIIRRRGSEYGGRGQFLEDVRPERGEASVAGRADRMDTQLPPTTIANGQPPTANPPTARDQPEDSIRK</sequence>